<dbReference type="GO" id="GO:0005811">
    <property type="term" value="C:lipid droplet"/>
    <property type="evidence" value="ECO:0007669"/>
    <property type="project" value="UniProtKB-SubCell"/>
</dbReference>
<evidence type="ECO:0000256" key="1">
    <source>
        <dbReference type="ARBA" id="ARBA00004502"/>
    </source>
</evidence>
<dbReference type="InterPro" id="IPR019363">
    <property type="entry name" value="LDAH"/>
</dbReference>
<dbReference type="PANTHER" id="PTHR13390">
    <property type="entry name" value="LIPASE"/>
    <property type="match status" value="1"/>
</dbReference>
<dbReference type="SUPFAM" id="SSF53474">
    <property type="entry name" value="alpha/beta-Hydrolases"/>
    <property type="match status" value="1"/>
</dbReference>
<protein>
    <recommendedName>
        <fullName evidence="7">Lipid droplet-associated hydrolase</fullName>
    </recommendedName>
</protein>
<proteinExistence type="inferred from homology"/>
<dbReference type="GO" id="GO:0019915">
    <property type="term" value="P:lipid storage"/>
    <property type="evidence" value="ECO:0007669"/>
    <property type="project" value="InterPro"/>
</dbReference>
<dbReference type="Proteomes" id="UP000813385">
    <property type="component" value="Unassembled WGS sequence"/>
</dbReference>
<accession>A0A8K0X6F6</accession>
<name>A0A8K0X6F6_9PEZI</name>
<dbReference type="PANTHER" id="PTHR13390:SF0">
    <property type="entry name" value="LIPID DROPLET-ASSOCIATED HYDROLASE"/>
    <property type="match status" value="1"/>
</dbReference>
<dbReference type="Gene3D" id="3.40.50.1820">
    <property type="entry name" value="alpha/beta hydrolase"/>
    <property type="match status" value="1"/>
</dbReference>
<comment type="subcellular location">
    <subcellularLocation>
        <location evidence="1">Lipid droplet</location>
    </subcellularLocation>
</comment>
<dbReference type="Pfam" id="PF10230">
    <property type="entry name" value="LIDHydrolase"/>
    <property type="match status" value="1"/>
</dbReference>
<keyword evidence="6" id="KW-1185">Reference proteome</keyword>
<keyword evidence="3" id="KW-0551">Lipid droplet</keyword>
<keyword evidence="4" id="KW-0378">Hydrolase</keyword>
<evidence type="ECO:0000256" key="4">
    <source>
        <dbReference type="ARBA" id="ARBA00022801"/>
    </source>
</evidence>
<comment type="caution">
    <text evidence="5">The sequence shown here is derived from an EMBL/GenBank/DDBJ whole genome shotgun (WGS) entry which is preliminary data.</text>
</comment>
<dbReference type="OrthoDB" id="448051at2759"/>
<dbReference type="EMBL" id="JAGPXD010000002">
    <property type="protein sequence ID" value="KAH7368265.1"/>
    <property type="molecule type" value="Genomic_DNA"/>
</dbReference>
<dbReference type="InterPro" id="IPR029058">
    <property type="entry name" value="AB_hydrolase_fold"/>
</dbReference>
<evidence type="ECO:0000313" key="5">
    <source>
        <dbReference type="EMBL" id="KAH7368265.1"/>
    </source>
</evidence>
<sequence length="328" mass="36850">MGSISAKTPPHILLYFIPGNPGLIGYYTDFLDALKQRLSWAEGHITVYGRDLDGFKDDSHAPFTRQSPPYNVEHQVRSIYSHLSSLRRTKQANGQPQNPAVPYDLIVLAGHSVGSYLALEVFHRHLLDPSAAPHLNLHAGILLFPTVTHIGESPAGKRLSLLAATPILRSIYHHLIRGFLYFWPAWVLAIVVSRVMKFSANATRVTVNFLKSQDGVWQALHMGQDEMRVIGEESWDSALWEMPTQPSGPSHARASPKFFFLFGENDHWVSDHFRANFISAREKHIENGWAHVAIDDSGLPHAFCVREKDGIVVAERAAGWLKQIWESI</sequence>
<evidence type="ECO:0000313" key="6">
    <source>
        <dbReference type="Proteomes" id="UP000813385"/>
    </source>
</evidence>
<gene>
    <name evidence="5" type="ORF">B0T11DRAFT_276713</name>
</gene>
<evidence type="ECO:0008006" key="7">
    <source>
        <dbReference type="Google" id="ProtNLM"/>
    </source>
</evidence>
<organism evidence="5 6">
    <name type="scientific">Plectosphaerella cucumerina</name>
    <dbReference type="NCBI Taxonomy" id="40658"/>
    <lineage>
        <taxon>Eukaryota</taxon>
        <taxon>Fungi</taxon>
        <taxon>Dikarya</taxon>
        <taxon>Ascomycota</taxon>
        <taxon>Pezizomycotina</taxon>
        <taxon>Sordariomycetes</taxon>
        <taxon>Hypocreomycetidae</taxon>
        <taxon>Glomerellales</taxon>
        <taxon>Plectosphaerellaceae</taxon>
        <taxon>Plectosphaerella</taxon>
    </lineage>
</organism>
<comment type="similarity">
    <text evidence="2">Belongs to the AB hydrolase superfamily. LDAH family.</text>
</comment>
<dbReference type="GO" id="GO:0016298">
    <property type="term" value="F:lipase activity"/>
    <property type="evidence" value="ECO:0007669"/>
    <property type="project" value="InterPro"/>
</dbReference>
<dbReference type="AlphaFoldDB" id="A0A8K0X6F6"/>
<evidence type="ECO:0000256" key="2">
    <source>
        <dbReference type="ARBA" id="ARBA00008300"/>
    </source>
</evidence>
<evidence type="ECO:0000256" key="3">
    <source>
        <dbReference type="ARBA" id="ARBA00022677"/>
    </source>
</evidence>
<reference evidence="5" key="1">
    <citation type="journal article" date="2021" name="Nat. Commun.">
        <title>Genetic determinants of endophytism in the Arabidopsis root mycobiome.</title>
        <authorList>
            <person name="Mesny F."/>
            <person name="Miyauchi S."/>
            <person name="Thiergart T."/>
            <person name="Pickel B."/>
            <person name="Atanasova L."/>
            <person name="Karlsson M."/>
            <person name="Huettel B."/>
            <person name="Barry K.W."/>
            <person name="Haridas S."/>
            <person name="Chen C."/>
            <person name="Bauer D."/>
            <person name="Andreopoulos W."/>
            <person name="Pangilinan J."/>
            <person name="LaButti K."/>
            <person name="Riley R."/>
            <person name="Lipzen A."/>
            <person name="Clum A."/>
            <person name="Drula E."/>
            <person name="Henrissat B."/>
            <person name="Kohler A."/>
            <person name="Grigoriev I.V."/>
            <person name="Martin F.M."/>
            <person name="Hacquard S."/>
        </authorList>
    </citation>
    <scope>NUCLEOTIDE SEQUENCE</scope>
    <source>
        <strain evidence="5">MPI-CAGE-AT-0016</strain>
    </source>
</reference>